<protein>
    <recommendedName>
        <fullName evidence="1">DUF7336 domain-containing protein</fullName>
    </recommendedName>
</protein>
<reference evidence="2 3" key="1">
    <citation type="submission" date="2017-05" db="EMBL/GenBank/DDBJ databases">
        <authorList>
            <person name="Song R."/>
            <person name="Chenine A.L."/>
            <person name="Ruprecht R.M."/>
        </authorList>
    </citation>
    <scope>NUCLEOTIDE SEQUENCE [LARGE SCALE GENOMIC DNA]</scope>
    <source>
        <strain evidence="2 3">S567_C10_BS</strain>
    </source>
</reference>
<dbReference type="Proteomes" id="UP000194857">
    <property type="component" value="Unassembled WGS sequence"/>
</dbReference>
<evidence type="ECO:0000313" key="2">
    <source>
        <dbReference type="EMBL" id="OTI61684.1"/>
    </source>
</evidence>
<dbReference type="Pfam" id="PF24024">
    <property type="entry name" value="DUF7336"/>
    <property type="match status" value="1"/>
</dbReference>
<feature type="domain" description="DUF7336" evidence="1">
    <location>
        <begin position="4"/>
        <end position="66"/>
    </location>
</feature>
<evidence type="ECO:0000259" key="1">
    <source>
        <dbReference type="Pfam" id="PF24024"/>
    </source>
</evidence>
<evidence type="ECO:0000313" key="3">
    <source>
        <dbReference type="Proteomes" id="UP000194857"/>
    </source>
</evidence>
<dbReference type="AlphaFoldDB" id="A0A241XR83"/>
<name>A0A241XR83_PSEAI</name>
<proteinExistence type="predicted"/>
<sequence length="78" mass="8806">MSSVFILHHTYGNSESESYKILGIFRTKTKANSEISKYLELSGFKESPNGFTVTEYALDEPHWLSGFEGAQSVVIEDR</sequence>
<dbReference type="InterPro" id="IPR055760">
    <property type="entry name" value="DUF7336"/>
</dbReference>
<dbReference type="EMBL" id="NFFZ01000006">
    <property type="protein sequence ID" value="OTI61684.1"/>
    <property type="molecule type" value="Genomic_DNA"/>
</dbReference>
<dbReference type="RefSeq" id="WP_071534940.1">
    <property type="nucleotide sequence ID" value="NZ_BAABSN010000026.1"/>
</dbReference>
<comment type="caution">
    <text evidence="2">The sequence shown here is derived from an EMBL/GenBank/DDBJ whole genome shotgun (WGS) entry which is preliminary data.</text>
</comment>
<gene>
    <name evidence="2" type="ORF">CAZ10_13345</name>
</gene>
<organism evidence="2 3">
    <name type="scientific">Pseudomonas aeruginosa</name>
    <dbReference type="NCBI Taxonomy" id="287"/>
    <lineage>
        <taxon>Bacteria</taxon>
        <taxon>Pseudomonadati</taxon>
        <taxon>Pseudomonadota</taxon>
        <taxon>Gammaproteobacteria</taxon>
        <taxon>Pseudomonadales</taxon>
        <taxon>Pseudomonadaceae</taxon>
        <taxon>Pseudomonas</taxon>
    </lineage>
</organism>
<accession>A0A241XR83</accession>